<name>A0A6N3F137_9FIRM</name>
<keyword evidence="1" id="KW-0175">Coiled coil</keyword>
<organism evidence="4">
    <name type="scientific">Intestinibacter bartlettii</name>
    <dbReference type="NCBI Taxonomy" id="261299"/>
    <lineage>
        <taxon>Bacteria</taxon>
        <taxon>Bacillati</taxon>
        <taxon>Bacillota</taxon>
        <taxon>Clostridia</taxon>
        <taxon>Peptostreptococcales</taxon>
        <taxon>Peptostreptococcaceae</taxon>
        <taxon>Intestinibacter</taxon>
    </lineage>
</organism>
<dbReference type="AlphaFoldDB" id="A0A6N3F137"/>
<evidence type="ECO:0000259" key="2">
    <source>
        <dbReference type="Pfam" id="PF19935"/>
    </source>
</evidence>
<reference evidence="4" key="1">
    <citation type="submission" date="2019-11" db="EMBL/GenBank/DDBJ databases">
        <authorList>
            <person name="Feng L."/>
        </authorList>
    </citation>
    <scope>NUCLEOTIDE SEQUENCE</scope>
    <source>
        <strain evidence="4">IbartlettiiLFYP30</strain>
    </source>
</reference>
<dbReference type="EMBL" id="JAJBMB010000008">
    <property type="protein sequence ID" value="MCB5446408.1"/>
    <property type="molecule type" value="Genomic_DNA"/>
</dbReference>
<sequence length="351" mass="40450">MKDRINEIKSAIIEYCRENLNEQYKDISLDVLAKIEQKDGEILNSSRCDIWVASILNIVLEDAEMFKRKHPMYITKKAFSEKTGVSSKTIKGKSDILRALLDCEQEASAEVAATAETVENNIEALNAEEVKVDTKKELTEEETKSAKYKALMGLAHEDLPFEDRLDYFKQAMAVAEEMIVDRENTTNFWNNESARPYMIASQDLATLLINNKNYKEAREILELLIKMDEDDTQGNRFKLINLLIAKNDRKAVNELFAKFKNEDSAQWDYFKALYYFKNGNLYFAKSAIKDGVNKNKYIGLFLMQWTAALRMSGSVIDPVLYTEATYYYNENFALWKDTKGALKWLVNAVIK</sequence>
<proteinExistence type="predicted"/>
<dbReference type="EMBL" id="CACRUE010000039">
    <property type="protein sequence ID" value="VYU45713.1"/>
    <property type="molecule type" value="Genomic_DNA"/>
</dbReference>
<accession>A0A6N3F137</accession>
<evidence type="ECO:0000313" key="3">
    <source>
        <dbReference type="EMBL" id="MCB5446408.1"/>
    </source>
</evidence>
<dbReference type="Proteomes" id="UP001299409">
    <property type="component" value="Unassembled WGS sequence"/>
</dbReference>
<gene>
    <name evidence="4" type="ORF">IBLFYP30_02756</name>
    <name evidence="3" type="ORF">LIP50_09370</name>
</gene>
<feature type="domain" description="DUF6398" evidence="2">
    <location>
        <begin position="7"/>
        <end position="106"/>
    </location>
</feature>
<dbReference type="Pfam" id="PF19935">
    <property type="entry name" value="DUF6398"/>
    <property type="match status" value="1"/>
</dbReference>
<feature type="coiled-coil region" evidence="1">
    <location>
        <begin position="108"/>
        <end position="135"/>
    </location>
</feature>
<dbReference type="GeneID" id="89565457"/>
<evidence type="ECO:0000256" key="1">
    <source>
        <dbReference type="SAM" id="Coils"/>
    </source>
</evidence>
<dbReference type="InterPro" id="IPR045651">
    <property type="entry name" value="DUF6398"/>
</dbReference>
<reference evidence="3 5" key="2">
    <citation type="submission" date="2021-10" db="EMBL/GenBank/DDBJ databases">
        <title>Collection of gut derived symbiotic bacterial strains cultured from healthy donors.</title>
        <authorList>
            <person name="Lin H."/>
            <person name="Littmann E."/>
            <person name="Claire K."/>
            <person name="Pamer E."/>
        </authorList>
    </citation>
    <scope>NUCLEOTIDE SEQUENCE [LARGE SCALE GENOMIC DNA]</scope>
    <source>
        <strain evidence="3 5">MSK.17.68</strain>
    </source>
</reference>
<evidence type="ECO:0000313" key="5">
    <source>
        <dbReference type="Proteomes" id="UP001299409"/>
    </source>
</evidence>
<evidence type="ECO:0000313" key="4">
    <source>
        <dbReference type="EMBL" id="VYU45713.1"/>
    </source>
</evidence>
<protein>
    <submittedName>
        <fullName evidence="3">DUF6398 domain-containing protein</fullName>
    </submittedName>
</protein>
<keyword evidence="5" id="KW-1185">Reference proteome</keyword>
<dbReference type="RefSeq" id="WP_007287712.1">
    <property type="nucleotide sequence ID" value="NZ_BAABXU010000001.1"/>
</dbReference>